<feature type="transmembrane region" description="Helical" evidence="1">
    <location>
        <begin position="135"/>
        <end position="154"/>
    </location>
</feature>
<dbReference type="EMBL" id="FOME01000002">
    <property type="protein sequence ID" value="SFC97288.1"/>
    <property type="molecule type" value="Genomic_DNA"/>
</dbReference>
<name>A0A1H6CRP0_9PSEU</name>
<reference evidence="4 5" key="2">
    <citation type="submission" date="2016-10" db="EMBL/GenBank/DDBJ databases">
        <authorList>
            <person name="Varghese N."/>
            <person name="Submissions S."/>
        </authorList>
    </citation>
    <scope>NUCLEOTIDE SEQUENCE [LARGE SCALE GENOMIC DNA]</scope>
    <source>
        <strain evidence="5">ATCC 20501</strain>
        <strain evidence="3 4">CGMCC 4.3529</strain>
    </source>
</reference>
<accession>A0A1I1NP75</accession>
<proteinExistence type="predicted"/>
<evidence type="ECO:0000313" key="3">
    <source>
        <dbReference type="EMBL" id="SFC97288.1"/>
    </source>
</evidence>
<dbReference type="RefSeq" id="WP_093348806.1">
    <property type="nucleotide sequence ID" value="NZ_FNVB01000005.1"/>
</dbReference>
<dbReference type="EMBL" id="FNVB01000005">
    <property type="protein sequence ID" value="SEG75654.1"/>
    <property type="molecule type" value="Genomic_DNA"/>
</dbReference>
<evidence type="ECO:0000256" key="1">
    <source>
        <dbReference type="SAM" id="Phobius"/>
    </source>
</evidence>
<feature type="transmembrane region" description="Helical" evidence="1">
    <location>
        <begin position="24"/>
        <end position="46"/>
    </location>
</feature>
<gene>
    <name evidence="2" type="ORF">SAMN02982929_03473</name>
    <name evidence="3" type="ORF">SAMN05216506_10267</name>
</gene>
<feature type="transmembrane region" description="Helical" evidence="1">
    <location>
        <begin position="101"/>
        <end position="128"/>
    </location>
</feature>
<keyword evidence="1" id="KW-0472">Membrane</keyword>
<evidence type="ECO:0000313" key="5">
    <source>
        <dbReference type="Proteomes" id="UP000236729"/>
    </source>
</evidence>
<dbReference type="AlphaFoldDB" id="A0A1H6CRP0"/>
<dbReference type="Proteomes" id="UP000199690">
    <property type="component" value="Unassembled WGS sequence"/>
</dbReference>
<keyword evidence="1" id="KW-1133">Transmembrane helix</keyword>
<evidence type="ECO:0000313" key="2">
    <source>
        <dbReference type="EMBL" id="SEG75654.1"/>
    </source>
</evidence>
<reference evidence="2" key="1">
    <citation type="submission" date="2016-10" db="EMBL/GenBank/DDBJ databases">
        <authorList>
            <person name="de Groot N.N."/>
        </authorList>
    </citation>
    <scope>NUCLEOTIDE SEQUENCE [LARGE SCALE GENOMIC DNA]</scope>
    <source>
        <strain evidence="2">ATCC 20501</strain>
    </source>
</reference>
<sequence>MTYPQTATPNQTAAPVGLKRPGTLLALVVVGVLSAVSALIGAIYLITNAGPIGEAMLNEILASDPSSLGLDSEMEALASLSGGEITDLKTALVDFGMWDTVLATATATVSLKGILVVVFSLPLLLWSLLAINGALYARILYTISAVFGLFANLAVVNDALPAMTRVTSGIAMAAIVLTVVLCWLPANGRFAKARKLAR</sequence>
<feature type="transmembrane region" description="Helical" evidence="1">
    <location>
        <begin position="166"/>
        <end position="186"/>
    </location>
</feature>
<accession>A0A1H6CRP0</accession>
<evidence type="ECO:0000313" key="4">
    <source>
        <dbReference type="Proteomes" id="UP000199690"/>
    </source>
</evidence>
<organism evidence="2 5">
    <name type="scientific">Saccharopolyspora kobensis</name>
    <dbReference type="NCBI Taxonomy" id="146035"/>
    <lineage>
        <taxon>Bacteria</taxon>
        <taxon>Bacillati</taxon>
        <taxon>Actinomycetota</taxon>
        <taxon>Actinomycetes</taxon>
        <taxon>Pseudonocardiales</taxon>
        <taxon>Pseudonocardiaceae</taxon>
        <taxon>Saccharopolyspora</taxon>
    </lineage>
</organism>
<keyword evidence="4" id="KW-1185">Reference proteome</keyword>
<protein>
    <submittedName>
        <fullName evidence="2">Uncharacterized protein</fullName>
    </submittedName>
</protein>
<keyword evidence="1" id="KW-0812">Transmembrane</keyword>
<dbReference type="Proteomes" id="UP000236729">
    <property type="component" value="Unassembled WGS sequence"/>
</dbReference>